<evidence type="ECO:0000259" key="8">
    <source>
        <dbReference type="PROSITE" id="PS50928"/>
    </source>
</evidence>
<comment type="caution">
    <text evidence="9">The sequence shown here is derived from an EMBL/GenBank/DDBJ whole genome shotgun (WGS) entry which is preliminary data.</text>
</comment>
<name>A0A2U3D823_SULT2</name>
<keyword evidence="5 7" id="KW-1133">Transmembrane helix</keyword>
<keyword evidence="2 7" id="KW-0813">Transport</keyword>
<dbReference type="InterPro" id="IPR000515">
    <property type="entry name" value="MetI-like"/>
</dbReference>
<dbReference type="PROSITE" id="PS50928">
    <property type="entry name" value="ABC_TM1"/>
    <property type="match status" value="1"/>
</dbReference>
<comment type="subcellular location">
    <subcellularLocation>
        <location evidence="1 7">Cell membrane</location>
        <topology evidence="1 7">Multi-pass membrane protein</topology>
    </subcellularLocation>
</comment>
<keyword evidence="10" id="KW-1185">Reference proteome</keyword>
<protein>
    <submittedName>
        <fullName evidence="9">Sugar ABC transporter permease</fullName>
    </submittedName>
</protein>
<feature type="domain" description="ABC transmembrane type-1" evidence="8">
    <location>
        <begin position="85"/>
        <end position="301"/>
    </location>
</feature>
<evidence type="ECO:0000256" key="6">
    <source>
        <dbReference type="ARBA" id="ARBA00023136"/>
    </source>
</evidence>
<dbReference type="AlphaFoldDB" id="A0A2U3D823"/>
<evidence type="ECO:0000256" key="2">
    <source>
        <dbReference type="ARBA" id="ARBA00022448"/>
    </source>
</evidence>
<evidence type="ECO:0000313" key="10">
    <source>
        <dbReference type="Proteomes" id="UP000245380"/>
    </source>
</evidence>
<comment type="similarity">
    <text evidence="7">Belongs to the binding-protein-dependent transport system permease family.</text>
</comment>
<accession>A0A2U3D823</accession>
<feature type="transmembrane region" description="Helical" evidence="7">
    <location>
        <begin position="282"/>
        <end position="303"/>
    </location>
</feature>
<sequence length="312" mass="34653">MNAILQEQQGGKRRSQLGKSDRRAGYLMLFPALLIIGAITIFPILYSMYMSFNHVTLTENGFQLQFNAGKNYDILIHSSVYWHSVEFTVMYAVVTVVVELVLGLLIALAVNNVQRLKNLSLVVMLIPWALITVISAQMWDYIYNGVYGILNYLLQSMHLIQSPVTWLGTSTSAIIAMMVADIWKTTPFVVIILLGGLQMIPEEYYEAAYMDGANRWQSFWKVTLPLLRGSIALAGLFRILQAFGVFDLPFVLTGGGPGDATQSLAILGYEILFQNLQFGRGSAIAVSTVLLVLFVCLVFLSAFRSLVKGEDA</sequence>
<keyword evidence="3" id="KW-1003">Cell membrane</keyword>
<dbReference type="SUPFAM" id="SSF161098">
    <property type="entry name" value="MetI-like"/>
    <property type="match status" value="1"/>
</dbReference>
<feature type="transmembrane region" description="Helical" evidence="7">
    <location>
        <begin position="89"/>
        <end position="110"/>
    </location>
</feature>
<evidence type="ECO:0000313" key="9">
    <source>
        <dbReference type="EMBL" id="PWI57427.1"/>
    </source>
</evidence>
<dbReference type="RefSeq" id="WP_109430835.1">
    <property type="nucleotide sequence ID" value="NZ_MPDK01000013.1"/>
</dbReference>
<dbReference type="GO" id="GO:0055085">
    <property type="term" value="P:transmembrane transport"/>
    <property type="evidence" value="ECO:0007669"/>
    <property type="project" value="InterPro"/>
</dbReference>
<reference evidence="9 10" key="1">
    <citation type="submission" date="2016-11" db="EMBL/GenBank/DDBJ databases">
        <title>Comparative genomics of Acidibacillus ferroxidans species.</title>
        <authorList>
            <person name="Oliveira G."/>
            <person name="Nunes G."/>
            <person name="Oliveira R."/>
            <person name="Araujo F."/>
            <person name="Salim A."/>
            <person name="Scholte L."/>
            <person name="Morais D."/>
            <person name="Nancucheo I."/>
            <person name="Johnson D.B."/>
            <person name="Grail B."/>
            <person name="Bittencourt J."/>
            <person name="Valadares R."/>
        </authorList>
    </citation>
    <scope>NUCLEOTIDE SEQUENCE [LARGE SCALE GENOMIC DNA]</scope>
    <source>
        <strain evidence="9 10">Y002</strain>
    </source>
</reference>
<feature type="transmembrane region" description="Helical" evidence="7">
    <location>
        <begin position="225"/>
        <end position="246"/>
    </location>
</feature>
<keyword evidence="6 7" id="KW-0472">Membrane</keyword>
<evidence type="ECO:0000256" key="4">
    <source>
        <dbReference type="ARBA" id="ARBA00022692"/>
    </source>
</evidence>
<organism evidence="9 10">
    <name type="scientific">Sulfoacidibacillus thermotolerans</name>
    <name type="common">Acidibacillus sulfuroxidans</name>
    <dbReference type="NCBI Taxonomy" id="1765684"/>
    <lineage>
        <taxon>Bacteria</taxon>
        <taxon>Bacillati</taxon>
        <taxon>Bacillota</taxon>
        <taxon>Bacilli</taxon>
        <taxon>Bacillales</taxon>
        <taxon>Alicyclobacillaceae</taxon>
        <taxon>Sulfoacidibacillus</taxon>
    </lineage>
</organism>
<proteinExistence type="inferred from homology"/>
<dbReference type="PANTHER" id="PTHR43005">
    <property type="entry name" value="BLR7065 PROTEIN"/>
    <property type="match status" value="1"/>
</dbReference>
<feature type="transmembrane region" description="Helical" evidence="7">
    <location>
        <begin position="24"/>
        <end position="46"/>
    </location>
</feature>
<dbReference type="Proteomes" id="UP000245380">
    <property type="component" value="Unassembled WGS sequence"/>
</dbReference>
<feature type="transmembrane region" description="Helical" evidence="7">
    <location>
        <begin position="122"/>
        <end position="143"/>
    </location>
</feature>
<dbReference type="Gene3D" id="1.10.3720.10">
    <property type="entry name" value="MetI-like"/>
    <property type="match status" value="1"/>
</dbReference>
<evidence type="ECO:0000256" key="5">
    <source>
        <dbReference type="ARBA" id="ARBA00022989"/>
    </source>
</evidence>
<evidence type="ECO:0000256" key="7">
    <source>
        <dbReference type="RuleBase" id="RU363032"/>
    </source>
</evidence>
<gene>
    <name evidence="9" type="ORF">BM613_08880</name>
</gene>
<dbReference type="EMBL" id="MPDK01000013">
    <property type="protein sequence ID" value="PWI57427.1"/>
    <property type="molecule type" value="Genomic_DNA"/>
</dbReference>
<dbReference type="PANTHER" id="PTHR43005:SF1">
    <property type="entry name" value="SPERMIDINE_PUTRESCINE TRANSPORT SYSTEM PERMEASE PROTEIN"/>
    <property type="match status" value="1"/>
</dbReference>
<keyword evidence="4 7" id="KW-0812">Transmembrane</keyword>
<evidence type="ECO:0000256" key="1">
    <source>
        <dbReference type="ARBA" id="ARBA00004651"/>
    </source>
</evidence>
<dbReference type="GO" id="GO:0005886">
    <property type="term" value="C:plasma membrane"/>
    <property type="evidence" value="ECO:0007669"/>
    <property type="project" value="UniProtKB-SubCell"/>
</dbReference>
<dbReference type="InterPro" id="IPR035906">
    <property type="entry name" value="MetI-like_sf"/>
</dbReference>
<dbReference type="CDD" id="cd06261">
    <property type="entry name" value="TM_PBP2"/>
    <property type="match status" value="1"/>
</dbReference>
<evidence type="ECO:0000256" key="3">
    <source>
        <dbReference type="ARBA" id="ARBA00022475"/>
    </source>
</evidence>
<dbReference type="Pfam" id="PF00528">
    <property type="entry name" value="BPD_transp_1"/>
    <property type="match status" value="1"/>
</dbReference>
<dbReference type="OrthoDB" id="9809527at2"/>